<comment type="caution">
    <text evidence="2">The sequence shown here is derived from an EMBL/GenBank/DDBJ whole genome shotgun (WGS) entry which is preliminary data.</text>
</comment>
<sequence length="211" mass="22777">MVAVTMAHHLLFLPGAGGAASFWHPLGAVLPASWRKTYLSWPGLGHEPHEPALQGLDDAVAHAASRLERPSVVVAQSMGGLVAVRLALAHPDRISHLILTATSGGIDVASSGAADWRGSYRAEYPNASEWILTERTELSAELHRLSIPTLLLWGDADPISPVGVGRQLERLLPRARLRVLTGGDHMFARDRAGEIAPWIAEHLLTWRPADS</sequence>
<feature type="domain" description="AB hydrolase-1" evidence="1">
    <location>
        <begin position="129"/>
        <end position="187"/>
    </location>
</feature>
<accession>A0ABX9JTR9</accession>
<evidence type="ECO:0000313" key="2">
    <source>
        <dbReference type="EMBL" id="REG27007.1"/>
    </source>
</evidence>
<keyword evidence="3" id="KW-1185">Reference proteome</keyword>
<evidence type="ECO:0000313" key="3">
    <source>
        <dbReference type="Proteomes" id="UP000256345"/>
    </source>
</evidence>
<dbReference type="Proteomes" id="UP000256345">
    <property type="component" value="Unassembled WGS sequence"/>
</dbReference>
<dbReference type="SUPFAM" id="SSF53474">
    <property type="entry name" value="alpha/beta-Hydrolases"/>
    <property type="match status" value="1"/>
</dbReference>
<dbReference type="PANTHER" id="PTHR43194:SF2">
    <property type="entry name" value="PEROXISOMAL MEMBRANE PROTEIN LPX1"/>
    <property type="match status" value="1"/>
</dbReference>
<dbReference type="InterPro" id="IPR050228">
    <property type="entry name" value="Carboxylesterase_BioH"/>
</dbReference>
<dbReference type="PANTHER" id="PTHR43194">
    <property type="entry name" value="HYDROLASE ALPHA/BETA FOLD FAMILY"/>
    <property type="match status" value="1"/>
</dbReference>
<dbReference type="InterPro" id="IPR029058">
    <property type="entry name" value="AB_hydrolase_fold"/>
</dbReference>
<reference evidence="2 3" key="1">
    <citation type="submission" date="2018-08" db="EMBL/GenBank/DDBJ databases">
        <title>Genomic Encyclopedia of Archaeal and Bacterial Type Strains, Phase II (KMG-II): from individual species to whole genera.</title>
        <authorList>
            <person name="Goeker M."/>
        </authorList>
    </citation>
    <scope>NUCLEOTIDE SEQUENCE [LARGE SCALE GENOMIC DNA]</scope>
    <source>
        <strain evidence="2 3">DSM 2261</strain>
    </source>
</reference>
<name>A0ABX9JTR9_9BACT</name>
<protein>
    <submittedName>
        <fullName evidence="2">Surfactin synthase thioesterase subunit</fullName>
    </submittedName>
</protein>
<feature type="domain" description="AB hydrolase-1" evidence="1">
    <location>
        <begin position="9"/>
        <end position="111"/>
    </location>
</feature>
<dbReference type="EMBL" id="QUMU01000010">
    <property type="protein sequence ID" value="REG27007.1"/>
    <property type="molecule type" value="Genomic_DNA"/>
</dbReference>
<organism evidence="2 3">
    <name type="scientific">Archangium gephyra</name>
    <dbReference type="NCBI Taxonomy" id="48"/>
    <lineage>
        <taxon>Bacteria</taxon>
        <taxon>Pseudomonadati</taxon>
        <taxon>Myxococcota</taxon>
        <taxon>Myxococcia</taxon>
        <taxon>Myxococcales</taxon>
        <taxon>Cystobacterineae</taxon>
        <taxon>Archangiaceae</taxon>
        <taxon>Archangium</taxon>
    </lineage>
</organism>
<dbReference type="Gene3D" id="3.40.50.1820">
    <property type="entry name" value="alpha/beta hydrolase"/>
    <property type="match status" value="1"/>
</dbReference>
<dbReference type="Pfam" id="PF00561">
    <property type="entry name" value="Abhydrolase_1"/>
    <property type="match status" value="2"/>
</dbReference>
<gene>
    <name evidence="2" type="ORF">ATI61_11013</name>
</gene>
<dbReference type="InterPro" id="IPR000073">
    <property type="entry name" value="AB_hydrolase_1"/>
</dbReference>
<evidence type="ECO:0000259" key="1">
    <source>
        <dbReference type="Pfam" id="PF00561"/>
    </source>
</evidence>
<proteinExistence type="predicted"/>